<evidence type="ECO:0000313" key="3">
    <source>
        <dbReference type="Proteomes" id="UP000076738"/>
    </source>
</evidence>
<dbReference type="GO" id="GO:0004553">
    <property type="term" value="F:hydrolase activity, hydrolyzing O-glycosyl compounds"/>
    <property type="evidence" value="ECO:0007669"/>
    <property type="project" value="InterPro"/>
</dbReference>
<keyword evidence="3" id="KW-1185">Reference proteome</keyword>
<evidence type="ECO:0000259" key="1">
    <source>
        <dbReference type="Pfam" id="PF14587"/>
    </source>
</evidence>
<dbReference type="PANTHER" id="PTHR42767">
    <property type="entry name" value="ENDO-BETA-1,6-GALACTANASE"/>
    <property type="match status" value="1"/>
</dbReference>
<proteinExistence type="predicted"/>
<dbReference type="InterPro" id="IPR039514">
    <property type="entry name" value="6GAL-like"/>
</dbReference>
<dbReference type="InterPro" id="IPR039743">
    <property type="entry name" value="6GAL/EXGAL"/>
</dbReference>
<gene>
    <name evidence="2" type="ORF">CALVIDRAFT_533078</name>
</gene>
<dbReference type="Proteomes" id="UP000076738">
    <property type="component" value="Unassembled WGS sequence"/>
</dbReference>
<keyword evidence="2" id="KW-0378">Hydrolase</keyword>
<evidence type="ECO:0000313" key="2">
    <source>
        <dbReference type="EMBL" id="KZP00744.1"/>
    </source>
</evidence>
<protein>
    <submittedName>
        <fullName evidence="2">Glycoside hydrolase family 30 protein</fullName>
    </submittedName>
</protein>
<name>A0A167RBI0_CALVF</name>
<reference evidence="2 3" key="1">
    <citation type="journal article" date="2016" name="Mol. Biol. Evol.">
        <title>Comparative Genomics of Early-Diverging Mushroom-Forming Fungi Provides Insights into the Origins of Lignocellulose Decay Capabilities.</title>
        <authorList>
            <person name="Nagy L.G."/>
            <person name="Riley R."/>
            <person name="Tritt A."/>
            <person name="Adam C."/>
            <person name="Daum C."/>
            <person name="Floudas D."/>
            <person name="Sun H."/>
            <person name="Yadav J.S."/>
            <person name="Pangilinan J."/>
            <person name="Larsson K.H."/>
            <person name="Matsuura K."/>
            <person name="Barry K."/>
            <person name="Labutti K."/>
            <person name="Kuo R."/>
            <person name="Ohm R.A."/>
            <person name="Bhattacharya S.S."/>
            <person name="Shirouzu T."/>
            <person name="Yoshinaga Y."/>
            <person name="Martin F.M."/>
            <person name="Grigoriev I.V."/>
            <person name="Hibbett D.S."/>
        </authorList>
    </citation>
    <scope>NUCLEOTIDE SEQUENCE [LARGE SCALE GENOMIC DNA]</scope>
    <source>
        <strain evidence="2 3">TUFC12733</strain>
    </source>
</reference>
<dbReference type="OrthoDB" id="2012278at2759"/>
<sequence length="498" mass="53202">MPASLSQLATGILCEVFLWQSGVQIANITNAAQTMQGIGASGAWWPLDVYNYPDTVRQNVSYLLFSNDTLGLTSYRYNVGGGGEGVGNPSRAPETMYVSSGVWNYSADPQGSYFLRAAAQYGVPQLTAFVNSAPPAFTTNGEACGGFLNNASIPSFSTYLADVVSYWKTQGIDFAYVSPMNEPDNSFGPANGSVACTQEGMAILPVARAPVVSALRSALDTAGLSSVLVQADETSTQIQFAVTSQFWLPGAASSLGAVSHHDYLFADDTALQLMGEQGRQLSGKQMWFTEICCFVGAGESTDPAAALVYGQGYDPTMLSALQMANLIYRAFTVTGDAHFDWWLALSSEIGCDPSSNASCATSINDGGWNDGLIYYDPSYYMNGNTALYLTKRYFVLKHFTHAIPIGAVRYEVSTFPSPFRLIAFKLPTGGWSIIALNLEPSEGLLALSTLDMGAATAAYQTTTSEDWETLNTASALSCGTVFQMVLPGSSVTSIYFSE</sequence>
<dbReference type="InterPro" id="IPR013780">
    <property type="entry name" value="Glyco_hydro_b"/>
</dbReference>
<dbReference type="Pfam" id="PF14587">
    <property type="entry name" value="Glyco_hydr_30_2"/>
    <property type="match status" value="1"/>
</dbReference>
<dbReference type="PANTHER" id="PTHR42767:SF1">
    <property type="entry name" value="ENDO-BETA-1,6-GALACTANASE-LIKE DOMAIN-CONTAINING PROTEIN"/>
    <property type="match status" value="1"/>
</dbReference>
<dbReference type="SUPFAM" id="SSF51445">
    <property type="entry name" value="(Trans)glycosidases"/>
    <property type="match status" value="1"/>
</dbReference>
<feature type="domain" description="Endo-beta-1,6-galactanase-like" evidence="1">
    <location>
        <begin position="27"/>
        <end position="346"/>
    </location>
</feature>
<accession>A0A167RBI0</accession>
<dbReference type="Gene3D" id="2.60.40.1180">
    <property type="entry name" value="Golgi alpha-mannosidase II"/>
    <property type="match status" value="1"/>
</dbReference>
<dbReference type="AlphaFoldDB" id="A0A167RBI0"/>
<dbReference type="EMBL" id="KV417268">
    <property type="protein sequence ID" value="KZP00744.1"/>
    <property type="molecule type" value="Genomic_DNA"/>
</dbReference>
<dbReference type="Gene3D" id="3.20.20.80">
    <property type="entry name" value="Glycosidases"/>
    <property type="match status" value="1"/>
</dbReference>
<dbReference type="InterPro" id="IPR017853">
    <property type="entry name" value="GH"/>
</dbReference>
<organism evidence="2 3">
    <name type="scientific">Calocera viscosa (strain TUFC12733)</name>
    <dbReference type="NCBI Taxonomy" id="1330018"/>
    <lineage>
        <taxon>Eukaryota</taxon>
        <taxon>Fungi</taxon>
        <taxon>Dikarya</taxon>
        <taxon>Basidiomycota</taxon>
        <taxon>Agaricomycotina</taxon>
        <taxon>Dacrymycetes</taxon>
        <taxon>Dacrymycetales</taxon>
        <taxon>Dacrymycetaceae</taxon>
        <taxon>Calocera</taxon>
    </lineage>
</organism>